<keyword evidence="2 9" id="KW-0963">Cytoplasm</keyword>
<dbReference type="Gene3D" id="3.30.930.10">
    <property type="entry name" value="Bira Bifunctional Protein, Domain 2"/>
    <property type="match status" value="1"/>
</dbReference>
<dbReference type="InterPro" id="IPR004516">
    <property type="entry name" value="HisRS/HisZ"/>
</dbReference>
<dbReference type="GO" id="GO:0140096">
    <property type="term" value="F:catalytic activity, acting on a protein"/>
    <property type="evidence" value="ECO:0007669"/>
    <property type="project" value="UniProtKB-ARBA"/>
</dbReference>
<organism evidence="12 13">
    <name type="scientific">Alicyclobacillus tolerans</name>
    <dbReference type="NCBI Taxonomy" id="90970"/>
    <lineage>
        <taxon>Bacteria</taxon>
        <taxon>Bacillati</taxon>
        <taxon>Bacillota</taxon>
        <taxon>Bacilli</taxon>
        <taxon>Bacillales</taxon>
        <taxon>Alicyclobacillaceae</taxon>
        <taxon>Alicyclobacillus</taxon>
    </lineage>
</organism>
<dbReference type="EC" id="6.1.1.21" evidence="9"/>
<dbReference type="EMBL" id="FRAF01000001">
    <property type="protein sequence ID" value="SHJ52881.1"/>
    <property type="molecule type" value="Genomic_DNA"/>
</dbReference>
<gene>
    <name evidence="9" type="primary">hisS</name>
    <name evidence="12" type="ORF">SAMN05443507_101124</name>
</gene>
<dbReference type="CDD" id="cd00773">
    <property type="entry name" value="HisRS-like_core"/>
    <property type="match status" value="1"/>
</dbReference>
<dbReference type="PANTHER" id="PTHR43707">
    <property type="entry name" value="HISTIDYL-TRNA SYNTHETASE"/>
    <property type="match status" value="1"/>
</dbReference>
<feature type="domain" description="Aminoacyl-transfer RNA synthetases class-II family profile" evidence="11">
    <location>
        <begin position="1"/>
        <end position="321"/>
    </location>
</feature>
<dbReference type="InterPro" id="IPR036621">
    <property type="entry name" value="Anticodon-bd_dom_sf"/>
</dbReference>
<dbReference type="GO" id="GO:0016740">
    <property type="term" value="F:transferase activity"/>
    <property type="evidence" value="ECO:0007669"/>
    <property type="project" value="UniProtKB-ARBA"/>
</dbReference>
<dbReference type="InterPro" id="IPR041715">
    <property type="entry name" value="HisRS-like_core"/>
</dbReference>
<dbReference type="Gene3D" id="3.40.50.800">
    <property type="entry name" value="Anticodon-binding domain"/>
    <property type="match status" value="1"/>
</dbReference>
<reference evidence="13" key="1">
    <citation type="submission" date="2016-11" db="EMBL/GenBank/DDBJ databases">
        <authorList>
            <person name="Varghese N."/>
            <person name="Submissions S."/>
        </authorList>
    </citation>
    <scope>NUCLEOTIDE SEQUENCE [LARGE SCALE GENOMIC DNA]</scope>
    <source>
        <strain evidence="13">USBA-503</strain>
    </source>
</reference>
<comment type="subcellular location">
    <subcellularLocation>
        <location evidence="9">Cytoplasm</location>
    </subcellularLocation>
</comment>
<dbReference type="OrthoDB" id="9800814at2"/>
<evidence type="ECO:0000256" key="9">
    <source>
        <dbReference type="HAMAP-Rule" id="MF_00127"/>
    </source>
</evidence>
<dbReference type="GO" id="GO:0004821">
    <property type="term" value="F:histidine-tRNA ligase activity"/>
    <property type="evidence" value="ECO:0007669"/>
    <property type="project" value="UniProtKB-UniRule"/>
</dbReference>
<evidence type="ECO:0000259" key="11">
    <source>
        <dbReference type="PROSITE" id="PS50862"/>
    </source>
</evidence>
<keyword evidence="7 9" id="KW-0030">Aminoacyl-tRNA synthetase</keyword>
<dbReference type="CDD" id="cd00859">
    <property type="entry name" value="HisRS_anticodon"/>
    <property type="match status" value="1"/>
</dbReference>
<evidence type="ECO:0000256" key="7">
    <source>
        <dbReference type="ARBA" id="ARBA00023146"/>
    </source>
</evidence>
<dbReference type="InterPro" id="IPR015807">
    <property type="entry name" value="His-tRNA-ligase"/>
</dbReference>
<evidence type="ECO:0000256" key="3">
    <source>
        <dbReference type="ARBA" id="ARBA00022598"/>
    </source>
</evidence>
<comment type="subunit">
    <text evidence="9">Homodimer.</text>
</comment>
<evidence type="ECO:0000256" key="6">
    <source>
        <dbReference type="ARBA" id="ARBA00022917"/>
    </source>
</evidence>
<evidence type="ECO:0000256" key="2">
    <source>
        <dbReference type="ARBA" id="ARBA00022490"/>
    </source>
</evidence>
<keyword evidence="5 9" id="KW-0067">ATP-binding</keyword>
<dbReference type="InterPro" id="IPR006195">
    <property type="entry name" value="aa-tRNA-synth_II"/>
</dbReference>
<feature type="binding site" evidence="10">
    <location>
        <begin position="263"/>
        <end position="264"/>
    </location>
    <ligand>
        <name>L-histidine</name>
        <dbReference type="ChEBI" id="CHEBI:57595"/>
    </ligand>
</feature>
<dbReference type="PIRSF" id="PIRSF001549">
    <property type="entry name" value="His-tRNA_synth"/>
    <property type="match status" value="1"/>
</dbReference>
<dbReference type="GO" id="GO:0006427">
    <property type="term" value="P:histidyl-tRNA aminoacylation"/>
    <property type="evidence" value="ECO:0007669"/>
    <property type="project" value="UniProtKB-UniRule"/>
</dbReference>
<dbReference type="PROSITE" id="PS50862">
    <property type="entry name" value="AA_TRNA_LIGASE_II"/>
    <property type="match status" value="1"/>
</dbReference>
<feature type="binding site" evidence="10">
    <location>
        <position position="259"/>
    </location>
    <ligand>
        <name>L-histidine</name>
        <dbReference type="ChEBI" id="CHEBI:57595"/>
    </ligand>
</feature>
<evidence type="ECO:0000256" key="1">
    <source>
        <dbReference type="ARBA" id="ARBA00008226"/>
    </source>
</evidence>
<keyword evidence="13" id="KW-1185">Reference proteome</keyword>
<dbReference type="InterPro" id="IPR045864">
    <property type="entry name" value="aa-tRNA-synth_II/BPL/LPL"/>
</dbReference>
<sequence>MQIQKPRGTYDLLPGEIELWQAFEKNVRRHFHVAHYTEIRTPIFEHTELFVRGVGETTDIVEKEMYNFVDRGNRSLTLRPEGTAGVVRAYVENKRYGKVDLDKLYYLGPMFRYERPQGGRTRQFYQYGCEVLGSNAPELDAEVVQLSYRILADFGLQHLQVELNSVGCSVCRPLHRDEMLALVLPRQEEFCSDCQRRMEKNPLRMFDCKHENCQRLLTELQVPSIAERLCAECAEHFATVQEHLTAMSVPYQLNGKLVRGLDYYTRTAWEVTTEGSSTLAGGGRYNGLIKELGGPDIPGIGFAGGMERVIQLAVEQQVYVPVSDSIDVYVAVADASASLPATELVAALRAEGIATERDFNGKSLKSQLKTADRLHAQWVLLLGEQEVAKGVVGMKSLASGEQMDVPADKVVATIINSLKKERASQ</sequence>
<comment type="catalytic activity">
    <reaction evidence="8 9">
        <text>tRNA(His) + L-histidine + ATP = L-histidyl-tRNA(His) + AMP + diphosphate + H(+)</text>
        <dbReference type="Rhea" id="RHEA:17313"/>
        <dbReference type="Rhea" id="RHEA-COMP:9665"/>
        <dbReference type="Rhea" id="RHEA-COMP:9689"/>
        <dbReference type="ChEBI" id="CHEBI:15378"/>
        <dbReference type="ChEBI" id="CHEBI:30616"/>
        <dbReference type="ChEBI" id="CHEBI:33019"/>
        <dbReference type="ChEBI" id="CHEBI:57595"/>
        <dbReference type="ChEBI" id="CHEBI:78442"/>
        <dbReference type="ChEBI" id="CHEBI:78527"/>
        <dbReference type="ChEBI" id="CHEBI:456215"/>
        <dbReference type="EC" id="6.1.1.21"/>
    </reaction>
</comment>
<evidence type="ECO:0000256" key="5">
    <source>
        <dbReference type="ARBA" id="ARBA00022840"/>
    </source>
</evidence>
<accession>A0A1M6K1P1</accession>
<name>A0A1M6K1P1_9BACL</name>
<feature type="binding site" evidence="10">
    <location>
        <begin position="81"/>
        <end position="83"/>
    </location>
    <ligand>
        <name>L-histidine</name>
        <dbReference type="ChEBI" id="CHEBI:57595"/>
    </ligand>
</feature>
<keyword evidence="4 9" id="KW-0547">Nucleotide-binding</keyword>
<keyword evidence="6 9" id="KW-0648">Protein biosynthesis</keyword>
<evidence type="ECO:0000313" key="13">
    <source>
        <dbReference type="Proteomes" id="UP000184016"/>
    </source>
</evidence>
<dbReference type="NCBIfam" id="TIGR00442">
    <property type="entry name" value="hisS"/>
    <property type="match status" value="1"/>
</dbReference>
<dbReference type="SUPFAM" id="SSF52954">
    <property type="entry name" value="Class II aaRS ABD-related"/>
    <property type="match status" value="1"/>
</dbReference>
<feature type="binding site" evidence="10">
    <location>
        <position position="126"/>
    </location>
    <ligand>
        <name>L-histidine</name>
        <dbReference type="ChEBI" id="CHEBI:57595"/>
    </ligand>
</feature>
<proteinExistence type="inferred from homology"/>
<keyword evidence="3 9" id="KW-0436">Ligase</keyword>
<dbReference type="RefSeq" id="WP_072872629.1">
    <property type="nucleotide sequence ID" value="NZ_FRAF01000001.1"/>
</dbReference>
<evidence type="ECO:0000313" key="12">
    <source>
        <dbReference type="EMBL" id="SHJ52881.1"/>
    </source>
</evidence>
<feature type="binding site" evidence="10">
    <location>
        <position position="112"/>
    </location>
    <ligand>
        <name>L-histidine</name>
        <dbReference type="ChEBI" id="CHEBI:57595"/>
    </ligand>
</feature>
<feature type="binding site" evidence="10">
    <location>
        <position position="130"/>
    </location>
    <ligand>
        <name>L-histidine</name>
        <dbReference type="ChEBI" id="CHEBI:57595"/>
    </ligand>
</feature>
<dbReference type="Proteomes" id="UP000184016">
    <property type="component" value="Unassembled WGS sequence"/>
</dbReference>
<protein>
    <recommendedName>
        <fullName evidence="9">Histidine--tRNA ligase</fullName>
        <ecNumber evidence="9">6.1.1.21</ecNumber>
    </recommendedName>
    <alternativeName>
        <fullName evidence="9">Histidyl-tRNA synthetase</fullName>
        <shortName evidence="9">HisRS</shortName>
    </alternativeName>
</protein>
<dbReference type="InterPro" id="IPR004154">
    <property type="entry name" value="Anticodon-bd"/>
</dbReference>
<dbReference type="AlphaFoldDB" id="A0A1M6K1P1"/>
<dbReference type="Pfam" id="PF03129">
    <property type="entry name" value="HGTP_anticodon"/>
    <property type="match status" value="1"/>
</dbReference>
<evidence type="ECO:0000256" key="8">
    <source>
        <dbReference type="ARBA" id="ARBA00047639"/>
    </source>
</evidence>
<dbReference type="InterPro" id="IPR033656">
    <property type="entry name" value="HisRS_anticodon"/>
</dbReference>
<comment type="similarity">
    <text evidence="1 9">Belongs to the class-II aminoacyl-tRNA synthetase family.</text>
</comment>
<dbReference type="Pfam" id="PF13393">
    <property type="entry name" value="tRNA-synt_His"/>
    <property type="match status" value="1"/>
</dbReference>
<dbReference type="GO" id="GO:0005737">
    <property type="term" value="C:cytoplasm"/>
    <property type="evidence" value="ECO:0007669"/>
    <property type="project" value="UniProtKB-SubCell"/>
</dbReference>
<dbReference type="GO" id="GO:0005524">
    <property type="term" value="F:ATP binding"/>
    <property type="evidence" value="ECO:0007669"/>
    <property type="project" value="UniProtKB-UniRule"/>
</dbReference>
<dbReference type="STRING" id="1830138.SAMN05443507_101124"/>
<dbReference type="SUPFAM" id="SSF55681">
    <property type="entry name" value="Class II aaRS and biotin synthetases"/>
    <property type="match status" value="1"/>
</dbReference>
<evidence type="ECO:0000256" key="10">
    <source>
        <dbReference type="PIRSR" id="PIRSR001549-1"/>
    </source>
</evidence>
<evidence type="ECO:0000256" key="4">
    <source>
        <dbReference type="ARBA" id="ARBA00022741"/>
    </source>
</evidence>
<dbReference type="HAMAP" id="MF_00127">
    <property type="entry name" value="His_tRNA_synth"/>
    <property type="match status" value="1"/>
</dbReference>
<dbReference type="PANTHER" id="PTHR43707:SF1">
    <property type="entry name" value="HISTIDINE--TRNA LIGASE, MITOCHONDRIAL-RELATED"/>
    <property type="match status" value="1"/>
</dbReference>